<feature type="transmembrane region" description="Helical" evidence="1">
    <location>
        <begin position="191"/>
        <end position="219"/>
    </location>
</feature>
<protein>
    <submittedName>
        <fullName evidence="2">DUF599 domain-containing protein</fullName>
    </submittedName>
</protein>
<comment type="caution">
    <text evidence="2">The sequence shown here is derived from an EMBL/GenBank/DDBJ whole genome shotgun (WGS) entry which is preliminary data.</text>
</comment>
<feature type="transmembrane region" description="Helical" evidence="1">
    <location>
        <begin position="78"/>
        <end position="98"/>
    </location>
</feature>
<evidence type="ECO:0000313" key="3">
    <source>
        <dbReference type="Proteomes" id="UP001069090"/>
    </source>
</evidence>
<dbReference type="Pfam" id="PF04654">
    <property type="entry name" value="DUF599"/>
    <property type="match status" value="1"/>
</dbReference>
<reference evidence="2 3" key="1">
    <citation type="submission" date="2022-12" db="EMBL/GenBank/DDBJ databases">
        <title>Dasania phycosphaerae sp. nov., isolated from particulate material of the south coast of Korea.</title>
        <authorList>
            <person name="Jiang Y."/>
        </authorList>
    </citation>
    <scope>NUCLEOTIDE SEQUENCE [LARGE SCALE GENOMIC DNA]</scope>
    <source>
        <strain evidence="2 3">GY-19</strain>
    </source>
</reference>
<evidence type="ECO:0000313" key="2">
    <source>
        <dbReference type="EMBL" id="MCZ0865567.1"/>
    </source>
</evidence>
<dbReference type="PANTHER" id="PTHR31881:SF6">
    <property type="entry name" value="OS09G0494600 PROTEIN"/>
    <property type="match status" value="1"/>
</dbReference>
<gene>
    <name evidence="2" type="ORF">O0V09_10165</name>
</gene>
<dbReference type="PANTHER" id="PTHR31881">
    <property type="match status" value="1"/>
</dbReference>
<evidence type="ECO:0000256" key="1">
    <source>
        <dbReference type="SAM" id="Phobius"/>
    </source>
</evidence>
<dbReference type="Proteomes" id="UP001069090">
    <property type="component" value="Unassembled WGS sequence"/>
</dbReference>
<name>A0A9J6RN29_9GAMM</name>
<keyword evidence="1" id="KW-0472">Membrane</keyword>
<dbReference type="EMBL" id="JAPTGG010000007">
    <property type="protein sequence ID" value="MCZ0865567.1"/>
    <property type="molecule type" value="Genomic_DNA"/>
</dbReference>
<keyword evidence="3" id="KW-1185">Reference proteome</keyword>
<dbReference type="AlphaFoldDB" id="A0A9J6RN29"/>
<keyword evidence="1" id="KW-0812">Transmembrane</keyword>
<keyword evidence="1" id="KW-1133">Transmembrane helix</keyword>
<feature type="transmembrane region" description="Helical" evidence="1">
    <location>
        <begin position="12"/>
        <end position="30"/>
    </location>
</feature>
<dbReference type="InterPro" id="IPR006747">
    <property type="entry name" value="DUF599"/>
</dbReference>
<proteinExistence type="predicted"/>
<accession>A0A9J6RN29</accession>
<organism evidence="2 3">
    <name type="scientific">Dasania phycosphaerae</name>
    <dbReference type="NCBI Taxonomy" id="2950436"/>
    <lineage>
        <taxon>Bacteria</taxon>
        <taxon>Pseudomonadati</taxon>
        <taxon>Pseudomonadota</taxon>
        <taxon>Gammaproteobacteria</taxon>
        <taxon>Cellvibrionales</taxon>
        <taxon>Spongiibacteraceae</taxon>
        <taxon>Dasania</taxon>
    </lineage>
</organism>
<sequence>MTLAFLQTFHWSNALSLGWFLLCWVGYSYFAHYMAKRTHSLSSVLHDHRVNWMKALLNREALVADAALISNIERQVSFFASTTILVLAGLLAVIPNIGTINLLLTEIPFFEKTSESEIQLRVMVLCCIFVYAFFTFTWAMRQFGFSSVLMGAAPLRKDEGSSQKQRNQYARYTAKMIDQASHTYNYGLRAYYFAMAIFPWFISQWLFVGATALVVAVLYHREFHSKPLVTLRTLAKMNKD</sequence>
<feature type="transmembrane region" description="Helical" evidence="1">
    <location>
        <begin position="118"/>
        <end position="140"/>
    </location>
</feature>
<dbReference type="RefSeq" id="WP_258331712.1">
    <property type="nucleotide sequence ID" value="NZ_JAPTGG010000007.1"/>
</dbReference>